<keyword evidence="7" id="KW-0472">Membrane</keyword>
<reference evidence="8" key="1">
    <citation type="submission" date="2025-08" db="UniProtKB">
        <authorList>
            <consortium name="Ensembl"/>
        </authorList>
    </citation>
    <scope>IDENTIFICATION</scope>
</reference>
<evidence type="ECO:0000256" key="5">
    <source>
        <dbReference type="ARBA" id="ARBA00022824"/>
    </source>
</evidence>
<protein>
    <recommendedName>
        <fullName evidence="3">Triple QxxK/R motif-containing protein</fullName>
    </recommendedName>
</protein>
<dbReference type="Ensembl" id="ENSEBUT00000005120.1">
    <property type="protein sequence ID" value="ENSEBUP00000004682.1"/>
    <property type="gene ID" value="ENSEBUG00000003270.1"/>
</dbReference>
<keyword evidence="5" id="KW-0256">Endoplasmic reticulum</keyword>
<sequence>MGRRDGSATKIPINQYRKQIGRHDYKKAQPILRSTKEKANFRRSGTSKMVRAG</sequence>
<dbReference type="PANTHER" id="PTHR20583">
    <property type="entry name" value="TRIPLE QXXK/R MOTIF-CONTAINING PROTEIN"/>
    <property type="match status" value="1"/>
</dbReference>
<evidence type="ECO:0000256" key="6">
    <source>
        <dbReference type="ARBA" id="ARBA00022989"/>
    </source>
</evidence>
<evidence type="ECO:0000256" key="1">
    <source>
        <dbReference type="ARBA" id="ARBA00004389"/>
    </source>
</evidence>
<organism evidence="8 9">
    <name type="scientific">Eptatretus burgeri</name>
    <name type="common">Inshore hagfish</name>
    <dbReference type="NCBI Taxonomy" id="7764"/>
    <lineage>
        <taxon>Eukaryota</taxon>
        <taxon>Metazoa</taxon>
        <taxon>Chordata</taxon>
        <taxon>Craniata</taxon>
        <taxon>Vertebrata</taxon>
        <taxon>Cyclostomata</taxon>
        <taxon>Myxini</taxon>
        <taxon>Myxiniformes</taxon>
        <taxon>Myxinidae</taxon>
        <taxon>Eptatretinae</taxon>
        <taxon>Eptatretus</taxon>
    </lineage>
</organism>
<reference evidence="8" key="2">
    <citation type="submission" date="2025-09" db="UniProtKB">
        <authorList>
            <consortium name="Ensembl"/>
        </authorList>
    </citation>
    <scope>IDENTIFICATION</scope>
</reference>
<dbReference type="PANTHER" id="PTHR20583:SF1">
    <property type="entry name" value="TRIPLE QXXK_R MOTIF-CONTAINING PROTEIN"/>
    <property type="match status" value="1"/>
</dbReference>
<dbReference type="Pfam" id="PF15168">
    <property type="entry name" value="TRIQK"/>
    <property type="match status" value="1"/>
</dbReference>
<dbReference type="GO" id="GO:0005789">
    <property type="term" value="C:endoplasmic reticulum membrane"/>
    <property type="evidence" value="ECO:0007669"/>
    <property type="project" value="UniProtKB-SubCell"/>
</dbReference>
<evidence type="ECO:0000256" key="3">
    <source>
        <dbReference type="ARBA" id="ARBA00014257"/>
    </source>
</evidence>
<comment type="subcellular location">
    <subcellularLocation>
        <location evidence="1">Endoplasmic reticulum membrane</location>
        <topology evidence="1">Single-pass membrane protein</topology>
    </subcellularLocation>
</comment>
<dbReference type="AlphaFoldDB" id="A0A8C4PYC5"/>
<proteinExistence type="inferred from homology"/>
<dbReference type="Proteomes" id="UP000694388">
    <property type="component" value="Unplaced"/>
</dbReference>
<keyword evidence="9" id="KW-1185">Reference proteome</keyword>
<evidence type="ECO:0000256" key="7">
    <source>
        <dbReference type="ARBA" id="ARBA00023136"/>
    </source>
</evidence>
<comment type="similarity">
    <text evidence="2">Belongs to the TRIQK family.</text>
</comment>
<evidence type="ECO:0000256" key="2">
    <source>
        <dbReference type="ARBA" id="ARBA00007709"/>
    </source>
</evidence>
<keyword evidence="6" id="KW-1133">Transmembrane helix</keyword>
<keyword evidence="4" id="KW-0812">Transmembrane</keyword>
<dbReference type="OMA" id="FPHRCTV"/>
<name>A0A8C4PYC5_EPTBU</name>
<dbReference type="GeneTree" id="ENSGT01030000234950"/>
<evidence type="ECO:0000313" key="8">
    <source>
        <dbReference type="Ensembl" id="ENSEBUP00000004682.1"/>
    </source>
</evidence>
<dbReference type="InterPro" id="IPR024842">
    <property type="entry name" value="TRIQK"/>
</dbReference>
<evidence type="ECO:0000313" key="9">
    <source>
        <dbReference type="Proteomes" id="UP000694388"/>
    </source>
</evidence>
<evidence type="ECO:0000256" key="4">
    <source>
        <dbReference type="ARBA" id="ARBA00022692"/>
    </source>
</evidence>
<accession>A0A8C4PYC5</accession>